<dbReference type="EMBL" id="RWGX01000003">
    <property type="protein sequence ID" value="RVU89006.1"/>
    <property type="molecule type" value="Genomic_DNA"/>
</dbReference>
<dbReference type="InterPro" id="IPR036866">
    <property type="entry name" value="RibonucZ/Hydroxyglut_hydro"/>
</dbReference>
<reference evidence="1" key="1">
    <citation type="submission" date="2018-12" db="EMBL/GenBank/DDBJ databases">
        <title>Draft genome sequence of Flaovobacterium columnare BGFS27 isolated from channel catfish in Alabama.</title>
        <authorList>
            <person name="Cai W."/>
            <person name="Arias C."/>
        </authorList>
    </citation>
    <scope>NUCLEOTIDE SEQUENCE [LARGE SCALE GENOMIC DNA]</scope>
    <source>
        <strain evidence="1">BGFS27</strain>
    </source>
</reference>
<sequence length="289" mass="33052">MKLTIHGYSTALFATWYAIEELGIIFDAGDGLVSGLMGKCGKFKNLFITHPDRDHLTGLLQFNQMYGYNKPTIYYPKDCKSFPFLETFTANFDPQSKGTQWIGIEAKELIAIKEKLVVEAIKNEHIYTPNGENKSLNYKVWETKKKLKQEFLACSANELKELRMQKGEAVLFEEQKSLLLSYSGDTPVTDYQRYNGSKVLIHEATFLTKEEQATKNDKNQHSSLEEVMQMIAEIEVGEVILGHFSSRYANEQIIEAIKKWSTHYNIKVPIYLMPIGKMKKDILNGNPIS</sequence>
<dbReference type="PANTHER" id="PTHR46504">
    <property type="entry name" value="TRNASE Z TRZ1"/>
    <property type="match status" value="1"/>
</dbReference>
<name>A0AA94JPQ9_9FLAO</name>
<dbReference type="SUPFAM" id="SSF56281">
    <property type="entry name" value="Metallo-hydrolase/oxidoreductase"/>
    <property type="match status" value="1"/>
</dbReference>
<dbReference type="PANTHER" id="PTHR46504:SF2">
    <property type="entry name" value="TRNASE Z TRZ1"/>
    <property type="match status" value="1"/>
</dbReference>
<evidence type="ECO:0000313" key="1">
    <source>
        <dbReference type="EMBL" id="RVU89006.1"/>
    </source>
</evidence>
<proteinExistence type="predicted"/>
<gene>
    <name evidence="1" type="ORF">EJB19_02380</name>
</gene>
<dbReference type="RefSeq" id="WP_127821731.1">
    <property type="nucleotide sequence ID" value="NZ_RWGX02000014.1"/>
</dbReference>
<dbReference type="AlphaFoldDB" id="A0AA94JPQ9"/>
<comment type="caution">
    <text evidence="1">The sequence shown here is derived from an EMBL/GenBank/DDBJ whole genome shotgun (WGS) entry which is preliminary data.</text>
</comment>
<protein>
    <submittedName>
        <fullName evidence="1">RNAse Z</fullName>
    </submittedName>
</protein>
<dbReference type="Gene3D" id="3.60.15.10">
    <property type="entry name" value="Ribonuclease Z/Hydroxyacylglutathione hydrolase-like"/>
    <property type="match status" value="1"/>
</dbReference>
<accession>A0AA94JPQ9</accession>
<organism evidence="1">
    <name type="scientific">Flavobacterium columnare</name>
    <dbReference type="NCBI Taxonomy" id="996"/>
    <lineage>
        <taxon>Bacteria</taxon>
        <taxon>Pseudomonadati</taxon>
        <taxon>Bacteroidota</taxon>
        <taxon>Flavobacteriia</taxon>
        <taxon>Flavobacteriales</taxon>
        <taxon>Flavobacteriaceae</taxon>
        <taxon>Flavobacterium</taxon>
    </lineage>
</organism>